<comment type="caution">
    <text evidence="1">The sequence shown here is derived from an EMBL/GenBank/DDBJ whole genome shotgun (WGS) entry which is preliminary data.</text>
</comment>
<dbReference type="Proteomes" id="UP000238479">
    <property type="component" value="Chromosome 7"/>
</dbReference>
<organism evidence="1 2">
    <name type="scientific">Rosa chinensis</name>
    <name type="common">China rose</name>
    <dbReference type="NCBI Taxonomy" id="74649"/>
    <lineage>
        <taxon>Eukaryota</taxon>
        <taxon>Viridiplantae</taxon>
        <taxon>Streptophyta</taxon>
        <taxon>Embryophyta</taxon>
        <taxon>Tracheophyta</taxon>
        <taxon>Spermatophyta</taxon>
        <taxon>Magnoliopsida</taxon>
        <taxon>eudicotyledons</taxon>
        <taxon>Gunneridae</taxon>
        <taxon>Pentapetalae</taxon>
        <taxon>rosids</taxon>
        <taxon>fabids</taxon>
        <taxon>Rosales</taxon>
        <taxon>Rosaceae</taxon>
        <taxon>Rosoideae</taxon>
        <taxon>Rosoideae incertae sedis</taxon>
        <taxon>Rosa</taxon>
    </lineage>
</organism>
<dbReference type="Gramene" id="PRQ18257">
    <property type="protein sequence ID" value="PRQ18257"/>
    <property type="gene ID" value="RchiOBHm_Chr7g0203991"/>
</dbReference>
<sequence length="50" mass="5855">MDFTRYLCQPPEISSTHLPIQSQLFLDQRSLSLYGIKDWAILPMPLHHLC</sequence>
<protein>
    <submittedName>
        <fullName evidence="1">Uncharacterized protein</fullName>
    </submittedName>
</protein>
<proteinExistence type="predicted"/>
<dbReference type="EMBL" id="PDCK01000045">
    <property type="protein sequence ID" value="PRQ18257.1"/>
    <property type="molecule type" value="Genomic_DNA"/>
</dbReference>
<keyword evidence="2" id="KW-1185">Reference proteome</keyword>
<reference evidence="1 2" key="1">
    <citation type="journal article" date="2018" name="Nat. Genet.">
        <title>The Rosa genome provides new insights in the design of modern roses.</title>
        <authorList>
            <person name="Bendahmane M."/>
        </authorList>
    </citation>
    <scope>NUCLEOTIDE SEQUENCE [LARGE SCALE GENOMIC DNA]</scope>
    <source>
        <strain evidence="2">cv. Old Blush</strain>
    </source>
</reference>
<dbReference type="AlphaFoldDB" id="A0A2P6P8M1"/>
<name>A0A2P6P8M1_ROSCH</name>
<evidence type="ECO:0000313" key="2">
    <source>
        <dbReference type="Proteomes" id="UP000238479"/>
    </source>
</evidence>
<gene>
    <name evidence="1" type="ORF">RchiOBHm_Chr7g0203991</name>
</gene>
<evidence type="ECO:0000313" key="1">
    <source>
        <dbReference type="EMBL" id="PRQ18257.1"/>
    </source>
</evidence>
<accession>A0A2P6P8M1</accession>